<name>A0ABW2L5E9_9BACT</name>
<evidence type="ECO:0000313" key="2">
    <source>
        <dbReference type="EMBL" id="MFC7337593.1"/>
    </source>
</evidence>
<dbReference type="Proteomes" id="UP001596472">
    <property type="component" value="Unassembled WGS sequence"/>
</dbReference>
<organism evidence="2 3">
    <name type="scientific">Haloferula chungangensis</name>
    <dbReference type="NCBI Taxonomy" id="1048331"/>
    <lineage>
        <taxon>Bacteria</taxon>
        <taxon>Pseudomonadati</taxon>
        <taxon>Verrucomicrobiota</taxon>
        <taxon>Verrucomicrobiia</taxon>
        <taxon>Verrucomicrobiales</taxon>
        <taxon>Verrucomicrobiaceae</taxon>
        <taxon>Haloferula</taxon>
    </lineage>
</organism>
<dbReference type="RefSeq" id="WP_379712022.1">
    <property type="nucleotide sequence ID" value="NZ_JBHTBS010000004.1"/>
</dbReference>
<reference evidence="3" key="1">
    <citation type="journal article" date="2019" name="Int. J. Syst. Evol. Microbiol.">
        <title>The Global Catalogue of Microorganisms (GCM) 10K type strain sequencing project: providing services to taxonomists for standard genome sequencing and annotation.</title>
        <authorList>
            <consortium name="The Broad Institute Genomics Platform"/>
            <consortium name="The Broad Institute Genome Sequencing Center for Infectious Disease"/>
            <person name="Wu L."/>
            <person name="Ma J."/>
        </authorList>
    </citation>
    <scope>NUCLEOTIDE SEQUENCE [LARGE SCALE GENOMIC DNA]</scope>
    <source>
        <strain evidence="3">CGMCC 4.1467</strain>
    </source>
</reference>
<protein>
    <submittedName>
        <fullName evidence="2">YybH family protein</fullName>
    </submittedName>
</protein>
<evidence type="ECO:0000259" key="1">
    <source>
        <dbReference type="Pfam" id="PF12680"/>
    </source>
</evidence>
<dbReference type="Gene3D" id="3.10.450.50">
    <property type="match status" value="1"/>
</dbReference>
<accession>A0ABW2L5E9</accession>
<comment type="caution">
    <text evidence="2">The sequence shown here is derived from an EMBL/GenBank/DDBJ whole genome shotgun (WGS) entry which is preliminary data.</text>
</comment>
<dbReference type="InterPro" id="IPR032710">
    <property type="entry name" value="NTF2-like_dom_sf"/>
</dbReference>
<dbReference type="EMBL" id="JBHTBS010000004">
    <property type="protein sequence ID" value="MFC7337593.1"/>
    <property type="molecule type" value="Genomic_DNA"/>
</dbReference>
<dbReference type="InterPro" id="IPR011944">
    <property type="entry name" value="Steroid_delta5-4_isomerase"/>
</dbReference>
<dbReference type="Pfam" id="PF12680">
    <property type="entry name" value="SnoaL_2"/>
    <property type="match status" value="1"/>
</dbReference>
<evidence type="ECO:0000313" key="3">
    <source>
        <dbReference type="Proteomes" id="UP001596472"/>
    </source>
</evidence>
<gene>
    <name evidence="2" type="ORF">ACFQY0_10425</name>
</gene>
<feature type="domain" description="SnoaL-like" evidence="1">
    <location>
        <begin position="36"/>
        <end position="123"/>
    </location>
</feature>
<sequence length="301" mass="32600">MNTPIKAFLAVALLTSSIKAEEDTPSISALAEAASQFVIAYNEKDASAIAQLFTEDGEMSDLTGQDLTSGREAIKARYEALFSNENSPGIAIEVDSVRLVAPNLAIEDGTAHITPLEEGAPPRSIKYTATLLKNDSGVWEIASTRDLSDVTDAEGELFALSKVLNGDWTCQVGDVRFDLAIQWEDTGKFLVGEMLTTAPDSEPQTGSIRIGWNAARKSITSWMFDSLGGSMQNFWTATDEGWLIRTEGTTAEGEAVTSSQTLVPENDDILVWSVTNKIIDGVKQPDTKIRLVRRPPEPAND</sequence>
<dbReference type="SUPFAM" id="SSF54427">
    <property type="entry name" value="NTF2-like"/>
    <property type="match status" value="1"/>
</dbReference>
<dbReference type="InterPro" id="IPR037401">
    <property type="entry name" value="SnoaL-like"/>
</dbReference>
<proteinExistence type="predicted"/>
<dbReference type="NCBIfam" id="TIGR02246">
    <property type="entry name" value="SgcJ/EcaC family oxidoreductase"/>
    <property type="match status" value="1"/>
</dbReference>
<keyword evidence="3" id="KW-1185">Reference proteome</keyword>